<proteinExistence type="predicted"/>
<evidence type="ECO:0000313" key="3">
    <source>
        <dbReference type="EMBL" id="THU99007.1"/>
    </source>
</evidence>
<protein>
    <submittedName>
        <fullName evidence="3">Uncharacterized protein</fullName>
    </submittedName>
</protein>
<reference evidence="3 4" key="1">
    <citation type="journal article" date="2019" name="Nat. Ecol. Evol.">
        <title>Megaphylogeny resolves global patterns of mushroom evolution.</title>
        <authorList>
            <person name="Varga T."/>
            <person name="Krizsan K."/>
            <person name="Foldi C."/>
            <person name="Dima B."/>
            <person name="Sanchez-Garcia M."/>
            <person name="Sanchez-Ramirez S."/>
            <person name="Szollosi G.J."/>
            <person name="Szarkandi J.G."/>
            <person name="Papp V."/>
            <person name="Albert L."/>
            <person name="Andreopoulos W."/>
            <person name="Angelini C."/>
            <person name="Antonin V."/>
            <person name="Barry K.W."/>
            <person name="Bougher N.L."/>
            <person name="Buchanan P."/>
            <person name="Buyck B."/>
            <person name="Bense V."/>
            <person name="Catcheside P."/>
            <person name="Chovatia M."/>
            <person name="Cooper J."/>
            <person name="Damon W."/>
            <person name="Desjardin D."/>
            <person name="Finy P."/>
            <person name="Geml J."/>
            <person name="Haridas S."/>
            <person name="Hughes K."/>
            <person name="Justo A."/>
            <person name="Karasinski D."/>
            <person name="Kautmanova I."/>
            <person name="Kiss B."/>
            <person name="Kocsube S."/>
            <person name="Kotiranta H."/>
            <person name="LaButti K.M."/>
            <person name="Lechner B.E."/>
            <person name="Liimatainen K."/>
            <person name="Lipzen A."/>
            <person name="Lukacs Z."/>
            <person name="Mihaltcheva S."/>
            <person name="Morgado L.N."/>
            <person name="Niskanen T."/>
            <person name="Noordeloos M.E."/>
            <person name="Ohm R.A."/>
            <person name="Ortiz-Santana B."/>
            <person name="Ovrebo C."/>
            <person name="Racz N."/>
            <person name="Riley R."/>
            <person name="Savchenko A."/>
            <person name="Shiryaev A."/>
            <person name="Soop K."/>
            <person name="Spirin V."/>
            <person name="Szebenyi C."/>
            <person name="Tomsovsky M."/>
            <person name="Tulloss R.E."/>
            <person name="Uehling J."/>
            <person name="Grigoriev I.V."/>
            <person name="Vagvolgyi C."/>
            <person name="Papp T."/>
            <person name="Martin F.M."/>
            <person name="Miettinen O."/>
            <person name="Hibbett D.S."/>
            <person name="Nagy L.G."/>
        </authorList>
    </citation>
    <scope>NUCLEOTIDE SEQUENCE [LARGE SCALE GENOMIC DNA]</scope>
    <source>
        <strain evidence="3 4">CBS 962.96</strain>
    </source>
</reference>
<dbReference type="AlphaFoldDB" id="A0A4S8M9C5"/>
<name>A0A4S8M9C5_DENBC</name>
<feature type="signal peptide" evidence="2">
    <location>
        <begin position="1"/>
        <end position="18"/>
    </location>
</feature>
<accession>A0A4S8M9C5</accession>
<gene>
    <name evidence="3" type="ORF">K435DRAFT_514836</name>
</gene>
<evidence type="ECO:0000256" key="2">
    <source>
        <dbReference type="SAM" id="SignalP"/>
    </source>
</evidence>
<dbReference type="Proteomes" id="UP000297245">
    <property type="component" value="Unassembled WGS sequence"/>
</dbReference>
<feature type="region of interest" description="Disordered" evidence="1">
    <location>
        <begin position="259"/>
        <end position="297"/>
    </location>
</feature>
<feature type="compositionally biased region" description="Pro residues" evidence="1">
    <location>
        <begin position="266"/>
        <end position="288"/>
    </location>
</feature>
<dbReference type="EMBL" id="ML179126">
    <property type="protein sequence ID" value="THU99007.1"/>
    <property type="molecule type" value="Genomic_DNA"/>
</dbReference>
<evidence type="ECO:0000256" key="1">
    <source>
        <dbReference type="SAM" id="MobiDB-lite"/>
    </source>
</evidence>
<keyword evidence="4" id="KW-1185">Reference proteome</keyword>
<feature type="chain" id="PRO_5020402129" evidence="2">
    <location>
        <begin position="19"/>
        <end position="297"/>
    </location>
</feature>
<keyword evidence="2" id="KW-0732">Signal</keyword>
<evidence type="ECO:0000313" key="4">
    <source>
        <dbReference type="Proteomes" id="UP000297245"/>
    </source>
</evidence>
<organism evidence="3 4">
    <name type="scientific">Dendrothele bispora (strain CBS 962.96)</name>
    <dbReference type="NCBI Taxonomy" id="1314807"/>
    <lineage>
        <taxon>Eukaryota</taxon>
        <taxon>Fungi</taxon>
        <taxon>Dikarya</taxon>
        <taxon>Basidiomycota</taxon>
        <taxon>Agaricomycotina</taxon>
        <taxon>Agaricomycetes</taxon>
        <taxon>Agaricomycetidae</taxon>
        <taxon>Agaricales</taxon>
        <taxon>Agaricales incertae sedis</taxon>
        <taxon>Dendrothele</taxon>
    </lineage>
</organism>
<sequence>MRAFSLLAAFTSVAVTFAAPIDLGQVAGTATHLVDSTAGTDLTGTVNGVVGKVNGVISTVNGVAAPVVEKVDGLTGGIVHSRDTLTDGALSPVVEKVTGVTGTVHQVAGSALGTVHDAIPSEVTDVVGSVVEKVDLSKVTGGLRRSSDAELGNELSNDLLSFANNVHVSGRDLDLKEATDSVSELTHPEVDPKPDVDVKVVSRCDCTTVPNILNDVTDQLKPILQQISMCFSSLYPPFSLPRQIFPLTNSLSSFLALQLPSTSKPAPSPPSPPSSPKSKPSSPPPPPNSALSTLPNL</sequence>